<sequence>MKKLIFLMAAVSFILIGCGDNESDDLESLYEAFSRNHEELRNDMERELEDIRNSDDRESQVDIYYNNLVPKFDDFKSVINNYEFGSTEHLELQESMLDYINTLETLTKRYGEFNLNFYVSNPMDDDSFSESFEEDLEEIQLLEDNIDTKYDEIEEQYERIRDE</sequence>
<feature type="coiled-coil region" evidence="1">
    <location>
        <begin position="23"/>
        <end position="57"/>
    </location>
</feature>
<keyword evidence="3" id="KW-1185">Reference proteome</keyword>
<dbReference type="EMBL" id="FNFY01000007">
    <property type="protein sequence ID" value="SDK69118.1"/>
    <property type="molecule type" value="Genomic_DNA"/>
</dbReference>
<dbReference type="PROSITE" id="PS51257">
    <property type="entry name" value="PROKAR_LIPOPROTEIN"/>
    <property type="match status" value="1"/>
</dbReference>
<evidence type="ECO:0000313" key="3">
    <source>
        <dbReference type="Proteomes" id="UP000199008"/>
    </source>
</evidence>
<dbReference type="OrthoDB" id="2417847at2"/>
<evidence type="ECO:0008006" key="4">
    <source>
        <dbReference type="Google" id="ProtNLM"/>
    </source>
</evidence>
<evidence type="ECO:0000313" key="2">
    <source>
        <dbReference type="EMBL" id="SDK69118.1"/>
    </source>
</evidence>
<dbReference type="RefSeq" id="WP_092985598.1">
    <property type="nucleotide sequence ID" value="NZ_FNFY01000007.1"/>
</dbReference>
<reference evidence="3" key="1">
    <citation type="submission" date="2016-10" db="EMBL/GenBank/DDBJ databases">
        <authorList>
            <person name="Varghese N."/>
            <person name="Submissions S."/>
        </authorList>
    </citation>
    <scope>NUCLEOTIDE SEQUENCE [LARGE SCALE GENOMIC DNA]</scope>
    <source>
        <strain evidence="3">CGMCC 1.8895</strain>
    </source>
</reference>
<feature type="coiled-coil region" evidence="1">
    <location>
        <begin position="136"/>
        <end position="163"/>
    </location>
</feature>
<proteinExistence type="predicted"/>
<protein>
    <recommendedName>
        <fullName evidence="4">Cell-wall binding lipoprotein</fullName>
    </recommendedName>
</protein>
<accession>A0A1G9DZ78</accession>
<evidence type="ECO:0000256" key="1">
    <source>
        <dbReference type="SAM" id="Coils"/>
    </source>
</evidence>
<dbReference type="Proteomes" id="UP000199008">
    <property type="component" value="Unassembled WGS sequence"/>
</dbReference>
<dbReference type="AlphaFoldDB" id="A0A1G9DZ78"/>
<dbReference type="STRING" id="576118.SAMN05216216_10729"/>
<keyword evidence="1" id="KW-0175">Coiled coil</keyword>
<gene>
    <name evidence="2" type="ORF">SAMN05216216_10729</name>
</gene>
<organism evidence="2 3">
    <name type="scientific">Lacicoccus qingdaonensis</name>
    <dbReference type="NCBI Taxonomy" id="576118"/>
    <lineage>
        <taxon>Bacteria</taxon>
        <taxon>Bacillati</taxon>
        <taxon>Bacillota</taxon>
        <taxon>Bacilli</taxon>
        <taxon>Bacillales</taxon>
        <taxon>Salinicoccaceae</taxon>
        <taxon>Lacicoccus</taxon>
    </lineage>
</organism>
<name>A0A1G9DZ78_9BACL</name>